<accession>A0A0B6ZFR1</accession>
<dbReference type="EMBL" id="HACG01019816">
    <property type="protein sequence ID" value="CEK66681.1"/>
    <property type="molecule type" value="Transcribed_RNA"/>
</dbReference>
<name>A0A0B6ZFR1_9EUPU</name>
<feature type="non-terminal residue" evidence="1">
    <location>
        <position position="85"/>
    </location>
</feature>
<proteinExistence type="predicted"/>
<sequence length="85" mass="9209">WCSNNLANATGQARFIRCGLETQVVLWLESTVGTQSINSTLVEKGFAQSTGPSSVKDADVSDISSSHIIFKDGDYHPRKGHSKEV</sequence>
<organism evidence="1">
    <name type="scientific">Arion vulgaris</name>
    <dbReference type="NCBI Taxonomy" id="1028688"/>
    <lineage>
        <taxon>Eukaryota</taxon>
        <taxon>Metazoa</taxon>
        <taxon>Spiralia</taxon>
        <taxon>Lophotrochozoa</taxon>
        <taxon>Mollusca</taxon>
        <taxon>Gastropoda</taxon>
        <taxon>Heterobranchia</taxon>
        <taxon>Euthyneura</taxon>
        <taxon>Panpulmonata</taxon>
        <taxon>Eupulmonata</taxon>
        <taxon>Stylommatophora</taxon>
        <taxon>Helicina</taxon>
        <taxon>Arionoidea</taxon>
        <taxon>Arionidae</taxon>
        <taxon>Arion</taxon>
    </lineage>
</organism>
<gene>
    <name evidence="1" type="primary">ORF59759</name>
</gene>
<reference evidence="1" key="1">
    <citation type="submission" date="2014-12" db="EMBL/GenBank/DDBJ databases">
        <title>Insight into the proteome of Arion vulgaris.</title>
        <authorList>
            <person name="Aradska J."/>
            <person name="Bulat T."/>
            <person name="Smidak R."/>
            <person name="Sarate P."/>
            <person name="Gangsoo J."/>
            <person name="Sialana F."/>
            <person name="Bilban M."/>
            <person name="Lubec G."/>
        </authorList>
    </citation>
    <scope>NUCLEOTIDE SEQUENCE</scope>
    <source>
        <tissue evidence="1">Skin</tissue>
    </source>
</reference>
<feature type="non-terminal residue" evidence="1">
    <location>
        <position position="1"/>
    </location>
</feature>
<evidence type="ECO:0000313" key="1">
    <source>
        <dbReference type="EMBL" id="CEK66681.1"/>
    </source>
</evidence>
<dbReference type="AlphaFoldDB" id="A0A0B6ZFR1"/>
<protein>
    <submittedName>
        <fullName evidence="1">Uncharacterized protein</fullName>
    </submittedName>
</protein>